<feature type="domain" description="HTH cro/C1-type" evidence="2">
    <location>
        <begin position="17"/>
        <end position="71"/>
    </location>
</feature>
<name>A0AA37T7D6_9GAMM</name>
<evidence type="ECO:0000259" key="2">
    <source>
        <dbReference type="PROSITE" id="PS50943"/>
    </source>
</evidence>
<dbReference type="InterPro" id="IPR049639">
    <property type="entry name" value="RstR"/>
</dbReference>
<dbReference type="PANTHER" id="PTHR46558:SF4">
    <property type="entry name" value="DNA-BIDING PHAGE PROTEIN"/>
    <property type="match status" value="1"/>
</dbReference>
<dbReference type="PROSITE" id="PS50943">
    <property type="entry name" value="HTH_CROC1"/>
    <property type="match status" value="1"/>
</dbReference>
<dbReference type="EMBL" id="BSPD01000051">
    <property type="protein sequence ID" value="GLS26428.1"/>
    <property type="molecule type" value="Genomic_DNA"/>
</dbReference>
<dbReference type="SMART" id="SM00530">
    <property type="entry name" value="HTH_XRE"/>
    <property type="match status" value="1"/>
</dbReference>
<protein>
    <submittedName>
        <fullName evidence="3">Transcriptional regulator</fullName>
    </submittedName>
</protein>
<dbReference type="InterPro" id="IPR010982">
    <property type="entry name" value="Lambda_DNA-bd_dom_sf"/>
</dbReference>
<accession>A0AA37T7D6</accession>
<reference evidence="3 4" key="1">
    <citation type="journal article" date="2014" name="Int. J. Syst. Evol. Microbiol.">
        <title>Complete genome sequence of Corynebacterium casei LMG S-19264T (=DSM 44701T), isolated from a smear-ripened cheese.</title>
        <authorList>
            <consortium name="US DOE Joint Genome Institute (JGI-PGF)"/>
            <person name="Walter F."/>
            <person name="Albersmeier A."/>
            <person name="Kalinowski J."/>
            <person name="Ruckert C."/>
        </authorList>
    </citation>
    <scope>NUCLEOTIDE SEQUENCE [LARGE SCALE GENOMIC DNA]</scope>
    <source>
        <strain evidence="3 4">NBRC 110095</strain>
    </source>
</reference>
<dbReference type="GO" id="GO:0003677">
    <property type="term" value="F:DNA binding"/>
    <property type="evidence" value="ECO:0007669"/>
    <property type="project" value="UniProtKB-KW"/>
</dbReference>
<sequence length="121" mass="14076">METTMIWPLPMEFVKRLIELRKQRGLTQQALADAIELHVNQIKRYEAGTAQPTLDTLVRLAKELHTTLDDLVFGEDHRSPDDDFRLQFEALSQFDENERMVAKELLESLILKHNAKRAFEG</sequence>
<comment type="caution">
    <text evidence="3">The sequence shown here is derived from an EMBL/GenBank/DDBJ whole genome shotgun (WGS) entry which is preliminary data.</text>
</comment>
<dbReference type="SUPFAM" id="SSF47413">
    <property type="entry name" value="lambda repressor-like DNA-binding domains"/>
    <property type="match status" value="1"/>
</dbReference>
<dbReference type="Proteomes" id="UP001156870">
    <property type="component" value="Unassembled WGS sequence"/>
</dbReference>
<dbReference type="Gene3D" id="1.10.260.40">
    <property type="entry name" value="lambda repressor-like DNA-binding domains"/>
    <property type="match status" value="1"/>
</dbReference>
<dbReference type="InterPro" id="IPR001387">
    <property type="entry name" value="Cro/C1-type_HTH"/>
</dbReference>
<keyword evidence="4" id="KW-1185">Reference proteome</keyword>
<evidence type="ECO:0000256" key="1">
    <source>
        <dbReference type="ARBA" id="ARBA00023125"/>
    </source>
</evidence>
<dbReference type="CDD" id="cd00093">
    <property type="entry name" value="HTH_XRE"/>
    <property type="match status" value="1"/>
</dbReference>
<proteinExistence type="predicted"/>
<evidence type="ECO:0000313" key="3">
    <source>
        <dbReference type="EMBL" id="GLS26428.1"/>
    </source>
</evidence>
<keyword evidence="1" id="KW-0238">DNA-binding</keyword>
<evidence type="ECO:0000313" key="4">
    <source>
        <dbReference type="Proteomes" id="UP001156870"/>
    </source>
</evidence>
<dbReference type="RefSeq" id="WP_232595779.1">
    <property type="nucleotide sequence ID" value="NZ_BSPD01000051.1"/>
</dbReference>
<dbReference type="PANTHER" id="PTHR46558">
    <property type="entry name" value="TRACRIPTIONAL REGULATORY PROTEIN-RELATED-RELATED"/>
    <property type="match status" value="1"/>
</dbReference>
<organism evidence="3 4">
    <name type="scientific">Marinibactrum halimedae</name>
    <dbReference type="NCBI Taxonomy" id="1444977"/>
    <lineage>
        <taxon>Bacteria</taxon>
        <taxon>Pseudomonadati</taxon>
        <taxon>Pseudomonadota</taxon>
        <taxon>Gammaproteobacteria</taxon>
        <taxon>Cellvibrionales</taxon>
        <taxon>Cellvibrionaceae</taxon>
        <taxon>Marinibactrum</taxon>
    </lineage>
</organism>
<dbReference type="AlphaFoldDB" id="A0AA37T7D6"/>
<dbReference type="Pfam" id="PF01381">
    <property type="entry name" value="HTH_3"/>
    <property type="match status" value="1"/>
</dbReference>
<dbReference type="NCBIfam" id="NF041951">
    <property type="entry name" value="phage_RstR"/>
    <property type="match status" value="1"/>
</dbReference>
<gene>
    <name evidence="3" type="ORF">GCM10007877_21440</name>
</gene>